<dbReference type="Pfam" id="PF14508">
    <property type="entry name" value="GH97_N"/>
    <property type="match status" value="1"/>
</dbReference>
<dbReference type="InterPro" id="IPR017853">
    <property type="entry name" value="GH"/>
</dbReference>
<dbReference type="InterPro" id="IPR019563">
    <property type="entry name" value="GH97_catalytic"/>
</dbReference>
<dbReference type="InterPro" id="IPR029483">
    <property type="entry name" value="GH97_C"/>
</dbReference>
<dbReference type="Gene3D" id="2.70.98.10">
    <property type="match status" value="1"/>
</dbReference>
<feature type="domain" description="Glycosyl-hydrolase 97 C-terminal oligomerisation" evidence="6">
    <location>
        <begin position="529"/>
        <end position="642"/>
    </location>
</feature>
<dbReference type="GO" id="GO:0030246">
    <property type="term" value="F:carbohydrate binding"/>
    <property type="evidence" value="ECO:0007669"/>
    <property type="project" value="InterPro"/>
</dbReference>
<dbReference type="GO" id="GO:0004558">
    <property type="term" value="F:alpha-1,4-glucosidase activity"/>
    <property type="evidence" value="ECO:0007669"/>
    <property type="project" value="UniProtKB-EC"/>
</dbReference>
<accession>A0A7W5DXE1</accession>
<comment type="caution">
    <text evidence="7">The sequence shown here is derived from an EMBL/GenBank/DDBJ whole genome shotgun (WGS) entry which is preliminary data.</text>
</comment>
<evidence type="ECO:0000313" key="7">
    <source>
        <dbReference type="EMBL" id="MBB3205947.1"/>
    </source>
</evidence>
<feature type="domain" description="Glycosyl-hydrolase 97 catalytic" evidence="4">
    <location>
        <begin position="304"/>
        <end position="440"/>
    </location>
</feature>
<keyword evidence="8" id="KW-1185">Reference proteome</keyword>
<evidence type="ECO:0000259" key="6">
    <source>
        <dbReference type="Pfam" id="PF14509"/>
    </source>
</evidence>
<evidence type="ECO:0000256" key="3">
    <source>
        <dbReference type="SAM" id="SignalP"/>
    </source>
</evidence>
<dbReference type="InterPro" id="IPR029486">
    <property type="entry name" value="GH97_N"/>
</dbReference>
<proteinExistence type="predicted"/>
<feature type="domain" description="Glycosyl-hydrolase 97 N-terminal" evidence="5">
    <location>
        <begin position="24"/>
        <end position="273"/>
    </location>
</feature>
<evidence type="ECO:0000259" key="5">
    <source>
        <dbReference type="Pfam" id="PF14508"/>
    </source>
</evidence>
<reference evidence="7 8" key="1">
    <citation type="submission" date="2020-08" db="EMBL/GenBank/DDBJ databases">
        <title>Genomic Encyclopedia of Type Strains, Phase III (KMG-III): the genomes of soil and plant-associated and newly described type strains.</title>
        <authorList>
            <person name="Whitman W."/>
        </authorList>
    </citation>
    <scope>NUCLEOTIDE SEQUENCE [LARGE SCALE GENOMIC DNA]</scope>
    <source>
        <strain evidence="7 8">CECT 8075</strain>
    </source>
</reference>
<dbReference type="PANTHER" id="PTHR35803">
    <property type="entry name" value="GLUCAN 1,4-ALPHA-GLUCOSIDASE SUSB-RELATED"/>
    <property type="match status" value="1"/>
</dbReference>
<dbReference type="InterPro" id="IPR052720">
    <property type="entry name" value="Glycosyl_hydrolase_97"/>
</dbReference>
<evidence type="ECO:0000259" key="4">
    <source>
        <dbReference type="Pfam" id="PF10566"/>
    </source>
</evidence>
<keyword evidence="2 7" id="KW-0326">Glycosidase</keyword>
<dbReference type="EC" id="3.2.1.20" evidence="7"/>
<dbReference type="InterPro" id="IPR013780">
    <property type="entry name" value="Glyco_hydro_b"/>
</dbReference>
<evidence type="ECO:0000256" key="2">
    <source>
        <dbReference type="ARBA" id="ARBA00023295"/>
    </source>
</evidence>
<gene>
    <name evidence="7" type="ORF">FHS27_001755</name>
</gene>
<protein>
    <submittedName>
        <fullName evidence="7">Alpha-glucosidase</fullName>
        <ecNumber evidence="7">3.2.1.20</ecNumber>
    </submittedName>
</protein>
<evidence type="ECO:0000256" key="1">
    <source>
        <dbReference type="ARBA" id="ARBA00022801"/>
    </source>
</evidence>
<feature type="chain" id="PRO_5030609272" evidence="3">
    <location>
        <begin position="21"/>
        <end position="647"/>
    </location>
</feature>
<dbReference type="Gene3D" id="3.20.20.70">
    <property type="entry name" value="Aldolase class I"/>
    <property type="match status" value="1"/>
</dbReference>
<dbReference type="Proteomes" id="UP000536179">
    <property type="component" value="Unassembled WGS sequence"/>
</dbReference>
<evidence type="ECO:0000313" key="8">
    <source>
        <dbReference type="Proteomes" id="UP000536179"/>
    </source>
</evidence>
<dbReference type="SUPFAM" id="SSF51445">
    <property type="entry name" value="(Trans)glycosidases"/>
    <property type="match status" value="1"/>
</dbReference>
<dbReference type="Gene3D" id="2.60.40.1180">
    <property type="entry name" value="Golgi alpha-mannosidase II"/>
    <property type="match status" value="1"/>
</dbReference>
<dbReference type="PANTHER" id="PTHR35803:SF2">
    <property type="entry name" value="RETAINING ALPHA-GALACTOSIDASE"/>
    <property type="match status" value="1"/>
</dbReference>
<dbReference type="Pfam" id="PF10566">
    <property type="entry name" value="Glyco_hydro_97"/>
    <property type="match status" value="1"/>
</dbReference>
<name>A0A7W5DXE1_9BACT</name>
<dbReference type="InterPro" id="IPR014718">
    <property type="entry name" value="GH-type_carb-bd"/>
</dbReference>
<dbReference type="EMBL" id="JACHXU010000005">
    <property type="protein sequence ID" value="MBB3205947.1"/>
    <property type="molecule type" value="Genomic_DNA"/>
</dbReference>
<dbReference type="Pfam" id="PF14509">
    <property type="entry name" value="GH97_C"/>
    <property type="match status" value="1"/>
</dbReference>
<dbReference type="AlphaFoldDB" id="A0A7W5DXE1"/>
<dbReference type="RefSeq" id="WP_184304057.1">
    <property type="nucleotide sequence ID" value="NZ_JACHXU010000005.1"/>
</dbReference>
<dbReference type="InterPro" id="IPR013785">
    <property type="entry name" value="Aldolase_TIM"/>
</dbReference>
<keyword evidence="1 7" id="KW-0378">Hydrolase</keyword>
<sequence>MTRILAFFALSISVTSVSNAERMTSPDGKVVASVFSNEDGFLHYAIEWKESQIVSASPLGITVNGKNLGQEVNIDHAEKSSVDETYATRGIHSKARNHYNSWLIPITHSPGNQSLVLEFRVYDDGVAFRYIVPGEGTQHVDGESSSWKLIDGAKAWYFERLTKGWKLKSYAGEWLATDINDLDRVSPVGPIQGTPIVLELPDELGYAAITKAATYNYSGMRLRATGDRTLVADFTEGDQGFDVEGTVTTPWRVTMLADDLNELTNSDLINNLNPAPDAELFADTTYIKPGRTVWSWETLGLGDASTQERFIDLAAEMGFEYSTIDDGWKDWDEPWETVRRLCDHAAQKNVGVWLWVHSNDIRNPDNDYEQMQSYFARVADVGAVGLKIDFMNGESKPLVDFEIAVLQNAAREKLMINFHGCHASTGEARTYPNEMTREGIRGIEVNKMKEGPLPASHNAALPFTRFVVGHADYTPVLFTNPGPTTWAHQLATPVLFTSGLQTYAEHPDTMMNASILEDASSVLCSIPAVWDETIVLPGSDIGSLAAMARREDQVWFVGVLNGEQTTKEYALKLSFLDVGEYDVELIRDDIGARRVSLVGLNAKANLHDFTTTLPLRAEKRSVRANDTLSVQMAPGGGFVAKITKRTN</sequence>
<feature type="signal peptide" evidence="3">
    <location>
        <begin position="1"/>
        <end position="20"/>
    </location>
</feature>
<keyword evidence="3" id="KW-0732">Signal</keyword>
<organism evidence="7 8">
    <name type="scientific">Aporhodopirellula rubra</name>
    <dbReference type="NCBI Taxonomy" id="980271"/>
    <lineage>
        <taxon>Bacteria</taxon>
        <taxon>Pseudomonadati</taxon>
        <taxon>Planctomycetota</taxon>
        <taxon>Planctomycetia</taxon>
        <taxon>Pirellulales</taxon>
        <taxon>Pirellulaceae</taxon>
        <taxon>Aporhodopirellula</taxon>
    </lineage>
</organism>